<evidence type="ECO:0008006" key="3">
    <source>
        <dbReference type="Google" id="ProtNLM"/>
    </source>
</evidence>
<dbReference type="Proteomes" id="UP001491088">
    <property type="component" value="Chromosome"/>
</dbReference>
<proteinExistence type="predicted"/>
<dbReference type="EMBL" id="CP150496">
    <property type="protein sequence ID" value="WYW54411.1"/>
    <property type="molecule type" value="Genomic_DNA"/>
</dbReference>
<evidence type="ECO:0000313" key="2">
    <source>
        <dbReference type="Proteomes" id="UP001491088"/>
    </source>
</evidence>
<evidence type="ECO:0000313" key="1">
    <source>
        <dbReference type="EMBL" id="WYW54411.1"/>
    </source>
</evidence>
<gene>
    <name evidence="1" type="ORF">WG950_07690</name>
</gene>
<reference evidence="1 2" key="1">
    <citation type="submission" date="2024-03" db="EMBL/GenBank/DDBJ databases">
        <authorList>
            <person name="Cao K."/>
        </authorList>
    </citation>
    <scope>NUCLEOTIDE SEQUENCE [LARGE SCALE GENOMIC DNA]</scope>
    <source>
        <strain evidence="1 2">MCCC 1K00696</strain>
    </source>
</reference>
<name>A0ABZ2TMN9_9FLAO</name>
<keyword evidence="2" id="KW-1185">Reference proteome</keyword>
<accession>A0ABZ2TMN9</accession>
<dbReference type="PROSITE" id="PS51257">
    <property type="entry name" value="PROKAR_LIPOPROTEIN"/>
    <property type="match status" value="1"/>
</dbReference>
<protein>
    <recommendedName>
        <fullName evidence="3">Lipoprotein</fullName>
    </recommendedName>
</protein>
<sequence length="172" mass="20265">MNFKQFFLSLFIFTLFFCGCTDTSKTVENKYEKYIGYINPEKALLKEGKTLCNINDIKTTYSGAAPYGFKGSKKVFRDFILSNYNEKLYKDSGYVSFRFLVNCKGEAGWFEIIEMNLDLEEIDLDDKMINELLELTSKKENWNQLGYEEGFIDYYMYILYRIENGKIIEILP</sequence>
<dbReference type="RefSeq" id="WP_340931430.1">
    <property type="nucleotide sequence ID" value="NZ_CP150496.1"/>
</dbReference>
<organism evidence="1 2">
    <name type="scientific">Polaribacter marinaquae</name>
    <dbReference type="NCBI Taxonomy" id="1642819"/>
    <lineage>
        <taxon>Bacteria</taxon>
        <taxon>Pseudomonadati</taxon>
        <taxon>Bacteroidota</taxon>
        <taxon>Flavobacteriia</taxon>
        <taxon>Flavobacteriales</taxon>
        <taxon>Flavobacteriaceae</taxon>
    </lineage>
</organism>